<evidence type="ECO:0000256" key="1">
    <source>
        <dbReference type="ARBA" id="ARBA00000077"/>
    </source>
</evidence>
<evidence type="ECO:0000256" key="5">
    <source>
        <dbReference type="ARBA" id="ARBA00022723"/>
    </source>
</evidence>
<evidence type="ECO:0000256" key="4">
    <source>
        <dbReference type="ARBA" id="ARBA00022722"/>
    </source>
</evidence>
<evidence type="ECO:0000313" key="10">
    <source>
        <dbReference type="EMBL" id="KAG0720373.1"/>
    </source>
</evidence>
<dbReference type="GO" id="GO:0004523">
    <property type="term" value="F:RNA-DNA hybrid ribonuclease activity"/>
    <property type="evidence" value="ECO:0007669"/>
    <property type="project" value="UniProtKB-EC"/>
</dbReference>
<evidence type="ECO:0000313" key="11">
    <source>
        <dbReference type="Proteomes" id="UP000770661"/>
    </source>
</evidence>
<dbReference type="OrthoDB" id="6373941at2759"/>
<keyword evidence="7" id="KW-0378">Hydrolase</keyword>
<evidence type="ECO:0000256" key="8">
    <source>
        <dbReference type="SAM" id="MobiDB-lite"/>
    </source>
</evidence>
<organism evidence="10 11">
    <name type="scientific">Chionoecetes opilio</name>
    <name type="common">Atlantic snow crab</name>
    <name type="synonym">Cancer opilio</name>
    <dbReference type="NCBI Taxonomy" id="41210"/>
    <lineage>
        <taxon>Eukaryota</taxon>
        <taxon>Metazoa</taxon>
        <taxon>Ecdysozoa</taxon>
        <taxon>Arthropoda</taxon>
        <taxon>Crustacea</taxon>
        <taxon>Multicrustacea</taxon>
        <taxon>Malacostraca</taxon>
        <taxon>Eumalacostraca</taxon>
        <taxon>Eucarida</taxon>
        <taxon>Decapoda</taxon>
        <taxon>Pleocyemata</taxon>
        <taxon>Brachyura</taxon>
        <taxon>Eubrachyura</taxon>
        <taxon>Majoidea</taxon>
        <taxon>Majidae</taxon>
        <taxon>Chionoecetes</taxon>
    </lineage>
</organism>
<comment type="similarity">
    <text evidence="2">Belongs to the RNase H family.</text>
</comment>
<dbReference type="EC" id="3.1.26.4" evidence="3"/>
<dbReference type="InterPro" id="IPR036397">
    <property type="entry name" value="RNaseH_sf"/>
</dbReference>
<dbReference type="PANTHER" id="PTHR10642:SF26">
    <property type="entry name" value="RIBONUCLEASE H1"/>
    <property type="match status" value="1"/>
</dbReference>
<dbReference type="SUPFAM" id="SSF53098">
    <property type="entry name" value="Ribonuclease H-like"/>
    <property type="match status" value="1"/>
</dbReference>
<dbReference type="Proteomes" id="UP000770661">
    <property type="component" value="Unassembled WGS sequence"/>
</dbReference>
<evidence type="ECO:0000259" key="9">
    <source>
        <dbReference type="PROSITE" id="PS50879"/>
    </source>
</evidence>
<evidence type="ECO:0000256" key="6">
    <source>
        <dbReference type="ARBA" id="ARBA00022759"/>
    </source>
</evidence>
<dbReference type="AlphaFoldDB" id="A0A8J4Y544"/>
<feature type="domain" description="RNase H type-1" evidence="9">
    <location>
        <begin position="197"/>
        <end position="329"/>
    </location>
</feature>
<keyword evidence="11" id="KW-1185">Reference proteome</keyword>
<dbReference type="CDD" id="cd09276">
    <property type="entry name" value="Rnase_HI_RT_non_LTR"/>
    <property type="match status" value="1"/>
</dbReference>
<reference evidence="10" key="1">
    <citation type="submission" date="2020-07" db="EMBL/GenBank/DDBJ databases">
        <title>The High-quality genome of the commercially important snow crab, Chionoecetes opilio.</title>
        <authorList>
            <person name="Jeong J.-H."/>
            <person name="Ryu S."/>
        </authorList>
    </citation>
    <scope>NUCLEOTIDE SEQUENCE</scope>
    <source>
        <strain evidence="10">MADBK_172401_WGS</strain>
        <tissue evidence="10">Digestive gland</tissue>
    </source>
</reference>
<evidence type="ECO:0000256" key="3">
    <source>
        <dbReference type="ARBA" id="ARBA00012180"/>
    </source>
</evidence>
<dbReference type="InterPro" id="IPR002156">
    <property type="entry name" value="RNaseH_domain"/>
</dbReference>
<keyword evidence="5" id="KW-0479">Metal-binding</keyword>
<dbReference type="Pfam" id="PF00075">
    <property type="entry name" value="RNase_H"/>
    <property type="match status" value="1"/>
</dbReference>
<sequence>MKVHSKKNPPMSPKSELPGEGDMDRSFPILDDFDEELFIAASRAFCAASATSDAFLRPQHGLMRILRGPWSLSVVSRVISQIPTPQPRRVRVTYSTIATHRPVDYSSPCGLLTALWITHRPVDYSTLPASQCYITVQLQYHNITQCITVLHYSAFPDTQCLSVHQEFTATQLPACKAMCTTRELRQHALMAMAQVAERDSRVYFTDGSVDPDSGRTGAAFVTTGGTELSWRTSNNCSTLQTELVAIQHALEHAVHRREATVVIHTDSWTGLQALQQPHPKDNVRLITTILGSLQSLVAQGRRVRLNWIPSHVGVRGNEAADAAAKRAASGPSVTMHVPPSLQQLKAQARRAAAHCAHQTHRELEARKRQAAWYAAATDYHPLDATQQQPRADGALLQRVRLGYCTREELQEDFEGQVCDHCEMYTRRPLVHYLLSCPATAPLRPGPAPAAQPAGGGLLSGREGRAALMVRHTPRDVMLGVLRAAPPPR</sequence>
<evidence type="ECO:0000256" key="7">
    <source>
        <dbReference type="ARBA" id="ARBA00022801"/>
    </source>
</evidence>
<evidence type="ECO:0000256" key="2">
    <source>
        <dbReference type="ARBA" id="ARBA00005300"/>
    </source>
</evidence>
<dbReference type="EMBL" id="JACEEZ010012980">
    <property type="protein sequence ID" value="KAG0720373.1"/>
    <property type="molecule type" value="Genomic_DNA"/>
</dbReference>
<dbReference type="Gene3D" id="3.30.420.10">
    <property type="entry name" value="Ribonuclease H-like superfamily/Ribonuclease H"/>
    <property type="match status" value="1"/>
</dbReference>
<dbReference type="GO" id="GO:0043137">
    <property type="term" value="P:DNA replication, removal of RNA primer"/>
    <property type="evidence" value="ECO:0007669"/>
    <property type="project" value="TreeGrafter"/>
</dbReference>
<proteinExistence type="inferred from homology"/>
<gene>
    <name evidence="10" type="ORF">GWK47_048628</name>
</gene>
<keyword evidence="6" id="KW-0255">Endonuclease</keyword>
<dbReference type="PANTHER" id="PTHR10642">
    <property type="entry name" value="RIBONUCLEASE H1"/>
    <property type="match status" value="1"/>
</dbReference>
<comment type="caution">
    <text evidence="10">The sequence shown here is derived from an EMBL/GenBank/DDBJ whole genome shotgun (WGS) entry which is preliminary data.</text>
</comment>
<comment type="catalytic activity">
    <reaction evidence="1">
        <text>Endonucleolytic cleavage to 5'-phosphomonoester.</text>
        <dbReference type="EC" id="3.1.26.4"/>
    </reaction>
</comment>
<keyword evidence="4" id="KW-0540">Nuclease</keyword>
<dbReference type="InterPro" id="IPR050092">
    <property type="entry name" value="RNase_H"/>
</dbReference>
<feature type="region of interest" description="Disordered" evidence="8">
    <location>
        <begin position="1"/>
        <end position="22"/>
    </location>
</feature>
<dbReference type="GO" id="GO:0003676">
    <property type="term" value="F:nucleic acid binding"/>
    <property type="evidence" value="ECO:0007669"/>
    <property type="project" value="InterPro"/>
</dbReference>
<accession>A0A8J4Y544</accession>
<dbReference type="PROSITE" id="PS50879">
    <property type="entry name" value="RNASE_H_1"/>
    <property type="match status" value="1"/>
</dbReference>
<name>A0A8J4Y544_CHIOP</name>
<dbReference type="GO" id="GO:0046872">
    <property type="term" value="F:metal ion binding"/>
    <property type="evidence" value="ECO:0007669"/>
    <property type="project" value="UniProtKB-KW"/>
</dbReference>
<dbReference type="InterPro" id="IPR012337">
    <property type="entry name" value="RNaseH-like_sf"/>
</dbReference>
<protein>
    <recommendedName>
        <fullName evidence="3">ribonuclease H</fullName>
        <ecNumber evidence="3">3.1.26.4</ecNumber>
    </recommendedName>
</protein>